<feature type="transmembrane region" description="Helical" evidence="1">
    <location>
        <begin position="103"/>
        <end position="133"/>
    </location>
</feature>
<feature type="transmembrane region" description="Helical" evidence="1">
    <location>
        <begin position="357"/>
        <end position="376"/>
    </location>
</feature>
<evidence type="ECO:0000313" key="4">
    <source>
        <dbReference type="Proteomes" id="UP001156691"/>
    </source>
</evidence>
<keyword evidence="1" id="KW-1133">Transmembrane helix</keyword>
<accession>A0ABQ5W1D0</accession>
<feature type="transmembrane region" description="Helical" evidence="1">
    <location>
        <begin position="432"/>
        <end position="450"/>
    </location>
</feature>
<feature type="domain" description="DUF112" evidence="2">
    <location>
        <begin position="17"/>
        <end position="437"/>
    </location>
</feature>
<feature type="transmembrane region" description="Helical" evidence="1">
    <location>
        <begin position="313"/>
        <end position="337"/>
    </location>
</feature>
<dbReference type="Pfam" id="PF01970">
    <property type="entry name" value="TctA"/>
    <property type="match status" value="1"/>
</dbReference>
<keyword evidence="4" id="KW-1185">Reference proteome</keyword>
<feature type="transmembrane region" description="Helical" evidence="1">
    <location>
        <begin position="470"/>
        <end position="489"/>
    </location>
</feature>
<comment type="caution">
    <text evidence="3">The sequence shown here is derived from an EMBL/GenBank/DDBJ whole genome shotgun (WGS) entry which is preliminary data.</text>
</comment>
<dbReference type="InterPro" id="IPR002823">
    <property type="entry name" value="DUF112_TM"/>
</dbReference>
<feature type="transmembrane region" description="Helical" evidence="1">
    <location>
        <begin position="7"/>
        <end position="26"/>
    </location>
</feature>
<keyword evidence="1" id="KW-0812">Transmembrane</keyword>
<name>A0ABQ5W1D0_9HYPH</name>
<evidence type="ECO:0000256" key="1">
    <source>
        <dbReference type="SAM" id="Phobius"/>
    </source>
</evidence>
<proteinExistence type="predicted"/>
<protein>
    <submittedName>
        <fullName evidence="3">C4-dicarboxylate ABC transporter permease</fullName>
    </submittedName>
</protein>
<dbReference type="EMBL" id="BSNS01000007">
    <property type="protein sequence ID" value="GLQ53874.1"/>
    <property type="molecule type" value="Genomic_DNA"/>
</dbReference>
<organism evidence="3 4">
    <name type="scientific">Devosia nitrariae</name>
    <dbReference type="NCBI Taxonomy" id="2071872"/>
    <lineage>
        <taxon>Bacteria</taxon>
        <taxon>Pseudomonadati</taxon>
        <taxon>Pseudomonadota</taxon>
        <taxon>Alphaproteobacteria</taxon>
        <taxon>Hyphomicrobiales</taxon>
        <taxon>Devosiaceae</taxon>
        <taxon>Devosia</taxon>
    </lineage>
</organism>
<feature type="transmembrane region" description="Helical" evidence="1">
    <location>
        <begin position="197"/>
        <end position="217"/>
    </location>
</feature>
<dbReference type="PANTHER" id="PTHR35342">
    <property type="entry name" value="TRICARBOXYLIC TRANSPORT PROTEIN"/>
    <property type="match status" value="1"/>
</dbReference>
<sequence length="500" mass="51608">MEVIGQAFVQLLSPQVLLIMLGAAVYGLTMGAIPGLSASMAVALVIPIAFFLDPVPALAGVMTLAAMAIFAGDLPGALLRIPGTPASAAYVDDAYLMVRRGQGGLALGLCVICSAIGGVVGALVLIGAAPAIARIALQFSSYEKFWLACLGLTAAVAVSGGKWYKGGISLMLGLAIAQVGLDPVSGQVRLTFGNDNLVGGLAFIPVLIGMFAIPEVLRYALSPGEISPPPVQALGNLLSGVGSTLARLKRDLVQGSAVGVVVGAIPGAGADIAAYISYAISKRFSKIGDKYGTGVPDALVAPTTSNNAAVGGALIPATVFGIPGDSLTAIIIGVFFLKGLNPGPTVFLENALLINTVFVAFLIANIMMVPLGLLATSAFQRVIRAPRHMLMPSVLAFCIIGAFAVENTHFAIMTMLVLGLVAFVMEKHQYPLAPAILGLVLGPMLEETFLNSLIRARGNALAFVERPLSMGLATLTAVICLAPMALYIWRKFKPEDVRTA</sequence>
<reference evidence="4" key="1">
    <citation type="journal article" date="2019" name="Int. J. Syst. Evol. Microbiol.">
        <title>The Global Catalogue of Microorganisms (GCM) 10K type strain sequencing project: providing services to taxonomists for standard genome sequencing and annotation.</title>
        <authorList>
            <consortium name="The Broad Institute Genomics Platform"/>
            <consortium name="The Broad Institute Genome Sequencing Center for Infectious Disease"/>
            <person name="Wu L."/>
            <person name="Ma J."/>
        </authorList>
    </citation>
    <scope>NUCLEOTIDE SEQUENCE [LARGE SCALE GENOMIC DNA]</scope>
    <source>
        <strain evidence="4">NBRC 112416</strain>
    </source>
</reference>
<dbReference type="PANTHER" id="PTHR35342:SF5">
    <property type="entry name" value="TRICARBOXYLIC TRANSPORT PROTEIN"/>
    <property type="match status" value="1"/>
</dbReference>
<keyword evidence="1" id="KW-0472">Membrane</keyword>
<dbReference type="Proteomes" id="UP001156691">
    <property type="component" value="Unassembled WGS sequence"/>
</dbReference>
<evidence type="ECO:0000313" key="3">
    <source>
        <dbReference type="EMBL" id="GLQ53874.1"/>
    </source>
</evidence>
<evidence type="ECO:0000259" key="2">
    <source>
        <dbReference type="Pfam" id="PF01970"/>
    </source>
</evidence>
<dbReference type="RefSeq" id="WP_284339327.1">
    <property type="nucleotide sequence ID" value="NZ_BSNS01000007.1"/>
</dbReference>
<gene>
    <name evidence="3" type="ORF">GCM10010862_11330</name>
</gene>